<feature type="compositionally biased region" description="Basic and acidic residues" evidence="1">
    <location>
        <begin position="94"/>
        <end position="108"/>
    </location>
</feature>
<reference evidence="3" key="2">
    <citation type="submission" date="2020-07" db="EMBL/GenBank/DDBJ databases">
        <authorList>
            <person name="Vera ALvarez R."/>
            <person name="Arias-Moreno D.M."/>
            <person name="Jimenez-Jacinto V."/>
            <person name="Jimenez-Bremont J.F."/>
            <person name="Swaminathan K."/>
            <person name="Moose S.P."/>
            <person name="Guerrero-Gonzalez M.L."/>
            <person name="Marino-Ramirez L."/>
            <person name="Landsman D."/>
            <person name="Rodriguez-Kessler M."/>
            <person name="Delgado-Sanchez P."/>
        </authorList>
    </citation>
    <scope>NUCLEOTIDE SEQUENCE</scope>
    <source>
        <tissue evidence="3">Cladode</tissue>
    </source>
</reference>
<name>A0A7C9DT86_OPUST</name>
<protein>
    <recommendedName>
        <fullName evidence="2">AAA-type ATPase N-terminal domain-containing protein</fullName>
    </recommendedName>
</protein>
<feature type="domain" description="AAA-type ATPase N-terminal" evidence="2">
    <location>
        <begin position="29"/>
        <end position="86"/>
    </location>
</feature>
<accession>A0A7C9DT86</accession>
<dbReference type="InterPro" id="IPR025753">
    <property type="entry name" value="AAA_N_dom"/>
</dbReference>
<proteinExistence type="predicted"/>
<sequence>MITLDMFSQFGSMLASVMFFWAMYQHYLPSKIREVIEFYASRYTYKLVNYFSPYLAITFAEYPNDRVNRSEVYTNIETCLSDNSSTVFVSNKGSRPESNPKSKGKESEYANSNQW</sequence>
<evidence type="ECO:0000259" key="2">
    <source>
        <dbReference type="Pfam" id="PF14363"/>
    </source>
</evidence>
<feature type="region of interest" description="Disordered" evidence="1">
    <location>
        <begin position="87"/>
        <end position="115"/>
    </location>
</feature>
<evidence type="ECO:0000256" key="1">
    <source>
        <dbReference type="SAM" id="MobiDB-lite"/>
    </source>
</evidence>
<dbReference type="Pfam" id="PF14363">
    <property type="entry name" value="AAA_assoc"/>
    <property type="match status" value="1"/>
</dbReference>
<evidence type="ECO:0000313" key="3">
    <source>
        <dbReference type="EMBL" id="MBA4649547.1"/>
    </source>
</evidence>
<dbReference type="AlphaFoldDB" id="A0A7C9DT86"/>
<organism evidence="3">
    <name type="scientific">Opuntia streptacantha</name>
    <name type="common">Prickly pear cactus</name>
    <name type="synonym">Opuntia cardona</name>
    <dbReference type="NCBI Taxonomy" id="393608"/>
    <lineage>
        <taxon>Eukaryota</taxon>
        <taxon>Viridiplantae</taxon>
        <taxon>Streptophyta</taxon>
        <taxon>Embryophyta</taxon>
        <taxon>Tracheophyta</taxon>
        <taxon>Spermatophyta</taxon>
        <taxon>Magnoliopsida</taxon>
        <taxon>eudicotyledons</taxon>
        <taxon>Gunneridae</taxon>
        <taxon>Pentapetalae</taxon>
        <taxon>Caryophyllales</taxon>
        <taxon>Cactineae</taxon>
        <taxon>Cactaceae</taxon>
        <taxon>Opuntioideae</taxon>
        <taxon>Opuntia</taxon>
    </lineage>
</organism>
<dbReference type="EMBL" id="GISG01161048">
    <property type="protein sequence ID" value="MBA4649547.1"/>
    <property type="molecule type" value="Transcribed_RNA"/>
</dbReference>
<reference evidence="3" key="1">
    <citation type="journal article" date="2013" name="J. Plant Res.">
        <title>Effect of fungi and light on seed germination of three Opuntia species from semiarid lands of central Mexico.</title>
        <authorList>
            <person name="Delgado-Sanchez P."/>
            <person name="Jimenez-Bremont J.F."/>
            <person name="Guerrero-Gonzalez Mde L."/>
            <person name="Flores J."/>
        </authorList>
    </citation>
    <scope>NUCLEOTIDE SEQUENCE</scope>
    <source>
        <tissue evidence="3">Cladode</tissue>
    </source>
</reference>